<keyword evidence="3" id="KW-1185">Reference proteome</keyword>
<evidence type="ECO:0000313" key="3">
    <source>
        <dbReference type="Proteomes" id="UP000501690"/>
    </source>
</evidence>
<name>A0A4D6NF88_VIGUN</name>
<evidence type="ECO:0000313" key="2">
    <source>
        <dbReference type="EMBL" id="QCE10845.1"/>
    </source>
</evidence>
<dbReference type="EMBL" id="CP039354">
    <property type="protein sequence ID" value="QCE10845.1"/>
    <property type="molecule type" value="Genomic_DNA"/>
</dbReference>
<protein>
    <submittedName>
        <fullName evidence="2">Uncharacterized protein</fullName>
    </submittedName>
</protein>
<gene>
    <name evidence="2" type="ORF">DEO72_LG10g2077</name>
</gene>
<accession>A0A4D6NF88</accession>
<organism evidence="2 3">
    <name type="scientific">Vigna unguiculata</name>
    <name type="common">Cowpea</name>
    <dbReference type="NCBI Taxonomy" id="3917"/>
    <lineage>
        <taxon>Eukaryota</taxon>
        <taxon>Viridiplantae</taxon>
        <taxon>Streptophyta</taxon>
        <taxon>Embryophyta</taxon>
        <taxon>Tracheophyta</taxon>
        <taxon>Spermatophyta</taxon>
        <taxon>Magnoliopsida</taxon>
        <taxon>eudicotyledons</taxon>
        <taxon>Gunneridae</taxon>
        <taxon>Pentapetalae</taxon>
        <taxon>rosids</taxon>
        <taxon>fabids</taxon>
        <taxon>Fabales</taxon>
        <taxon>Fabaceae</taxon>
        <taxon>Papilionoideae</taxon>
        <taxon>50 kb inversion clade</taxon>
        <taxon>NPAAA clade</taxon>
        <taxon>indigoferoid/millettioid clade</taxon>
        <taxon>Phaseoleae</taxon>
        <taxon>Vigna</taxon>
    </lineage>
</organism>
<dbReference type="Proteomes" id="UP000501690">
    <property type="component" value="Linkage Group LG10"/>
</dbReference>
<feature type="region of interest" description="Disordered" evidence="1">
    <location>
        <begin position="27"/>
        <end position="57"/>
    </location>
</feature>
<sequence>MPSELNTGFSPCTAWRLSAARQATRAGLSSSRGGVGESHQMREESGQNPVFHALPGDTEATARRPTRVAATMTGLILIFGGCSLVNQMYCKFGSLKTCEKCQKPVALRYWYGAWRCEGSEMCLVVERMMGMELVSSLRWVHASGARWAMNRVVPIGCYWARNKESVGQDYERDRLVGLDHERVSFVEAQ</sequence>
<reference evidence="2 3" key="1">
    <citation type="submission" date="2019-04" db="EMBL/GenBank/DDBJ databases">
        <title>An improved genome assembly and genetic linkage map for asparagus bean, Vigna unguiculata ssp. sesquipedialis.</title>
        <authorList>
            <person name="Xia Q."/>
            <person name="Zhang R."/>
            <person name="Dong Y."/>
        </authorList>
    </citation>
    <scope>NUCLEOTIDE SEQUENCE [LARGE SCALE GENOMIC DNA]</scope>
    <source>
        <tissue evidence="2">Leaf</tissue>
    </source>
</reference>
<evidence type="ECO:0000256" key="1">
    <source>
        <dbReference type="SAM" id="MobiDB-lite"/>
    </source>
</evidence>
<dbReference type="AlphaFoldDB" id="A0A4D6NF88"/>
<proteinExistence type="predicted"/>